<dbReference type="Gene3D" id="3.40.190.10">
    <property type="entry name" value="Periplasmic binding protein-like II"/>
    <property type="match status" value="2"/>
</dbReference>
<feature type="domain" description="SsuA/THI5-like" evidence="1">
    <location>
        <begin position="58"/>
        <end position="260"/>
    </location>
</feature>
<proteinExistence type="predicted"/>
<dbReference type="Pfam" id="PF09084">
    <property type="entry name" value="NMT1"/>
    <property type="match status" value="1"/>
</dbReference>
<dbReference type="EMBL" id="BAABRO010000028">
    <property type="protein sequence ID" value="GAA5510778.1"/>
    <property type="molecule type" value="Genomic_DNA"/>
</dbReference>
<dbReference type="InterPro" id="IPR027939">
    <property type="entry name" value="NMT1/THI5"/>
</dbReference>
<accession>A0ABP9W095</accession>
<dbReference type="SUPFAM" id="SSF53850">
    <property type="entry name" value="Periplasmic binding protein-like II"/>
    <property type="match status" value="1"/>
</dbReference>
<name>A0ABP9W095_9BACT</name>
<comment type="caution">
    <text evidence="2">The sequence shown here is derived from an EMBL/GenBank/DDBJ whole genome shotgun (WGS) entry which is preliminary data.</text>
</comment>
<reference evidence="2 3" key="1">
    <citation type="submission" date="2024-02" db="EMBL/GenBank/DDBJ databases">
        <title>Rhodopirellula caenicola NBRC 110016.</title>
        <authorList>
            <person name="Ichikawa N."/>
            <person name="Katano-Makiyama Y."/>
            <person name="Hidaka K."/>
        </authorList>
    </citation>
    <scope>NUCLEOTIDE SEQUENCE [LARGE SCALE GENOMIC DNA]</scope>
    <source>
        <strain evidence="2 3">NBRC 110016</strain>
    </source>
</reference>
<protein>
    <recommendedName>
        <fullName evidence="1">SsuA/THI5-like domain-containing protein</fullName>
    </recommendedName>
</protein>
<dbReference type="Proteomes" id="UP001416858">
    <property type="component" value="Unassembled WGS sequence"/>
</dbReference>
<organism evidence="2 3">
    <name type="scientific">Novipirellula caenicola</name>
    <dbReference type="NCBI Taxonomy" id="1536901"/>
    <lineage>
        <taxon>Bacteria</taxon>
        <taxon>Pseudomonadati</taxon>
        <taxon>Planctomycetota</taxon>
        <taxon>Planctomycetia</taxon>
        <taxon>Pirellulales</taxon>
        <taxon>Pirellulaceae</taxon>
        <taxon>Novipirellula</taxon>
    </lineage>
</organism>
<dbReference type="PANTHER" id="PTHR31528">
    <property type="entry name" value="4-AMINO-5-HYDROXYMETHYL-2-METHYLPYRIMIDINE PHOSPHATE SYNTHASE THI11-RELATED"/>
    <property type="match status" value="1"/>
</dbReference>
<gene>
    <name evidence="2" type="ORF">Rcae01_06288</name>
</gene>
<sequence>MISSHPSTMLRSVFILIGCVMISGCGISDSSTNPSPPPISGGDALQSAAVQLNWFPESEHGGLYQAVADGTFQAHGLDVTIRPGGRQSPVAPELVMGRVQFAMANADDVVLFRNQGADIVAVLATMQNHPRCILVREDSGVKTFEDLAGKTLQRQGGRAFLEFMRSKGLLDQVKEVPYHGSVSSLVTDKDVAIQAYSFAEPLLAEQQGVKVRKLMLSDLGWNPYSSVLITTGDMVRKQPDLVQSFVDATREGWQHYLDDPTLGNQAILKANQHGMTIEALQFGHQELKTLALPDDMPPESLGEMTDARWQTLVAQMVELDLVDGDKVRASDCYTTQFTESAEKMPDTVSVE</sequence>
<dbReference type="InterPro" id="IPR015168">
    <property type="entry name" value="SsuA/THI5"/>
</dbReference>
<evidence type="ECO:0000313" key="3">
    <source>
        <dbReference type="Proteomes" id="UP001416858"/>
    </source>
</evidence>
<evidence type="ECO:0000259" key="1">
    <source>
        <dbReference type="Pfam" id="PF09084"/>
    </source>
</evidence>
<evidence type="ECO:0000313" key="2">
    <source>
        <dbReference type="EMBL" id="GAA5510778.1"/>
    </source>
</evidence>
<keyword evidence="3" id="KW-1185">Reference proteome</keyword>
<dbReference type="PANTHER" id="PTHR31528:SF3">
    <property type="entry name" value="THIAMINE BIOSYNTHESIS PROTEIN HI_0357-RELATED"/>
    <property type="match status" value="1"/>
</dbReference>
<dbReference type="RefSeq" id="WP_345688984.1">
    <property type="nucleotide sequence ID" value="NZ_BAABRO010000028.1"/>
</dbReference>